<proteinExistence type="predicted"/>
<comment type="subcellular location">
    <subcellularLocation>
        <location evidence="1">Cell membrane</location>
        <topology evidence="1">Multi-pass membrane protein</topology>
    </subcellularLocation>
</comment>
<keyword evidence="4 6" id="KW-1133">Transmembrane helix</keyword>
<feature type="transmembrane region" description="Helical" evidence="6">
    <location>
        <begin position="274"/>
        <end position="291"/>
    </location>
</feature>
<feature type="transmembrane region" description="Helical" evidence="6">
    <location>
        <begin position="28"/>
        <end position="45"/>
    </location>
</feature>
<evidence type="ECO:0000256" key="3">
    <source>
        <dbReference type="ARBA" id="ARBA00022692"/>
    </source>
</evidence>
<evidence type="ECO:0000256" key="6">
    <source>
        <dbReference type="SAM" id="Phobius"/>
    </source>
</evidence>
<comment type="caution">
    <text evidence="9">The sequence shown here is derived from an EMBL/GenBank/DDBJ whole genome shotgun (WGS) entry which is preliminary data.</text>
</comment>
<evidence type="ECO:0000256" key="2">
    <source>
        <dbReference type="ARBA" id="ARBA00022475"/>
    </source>
</evidence>
<feature type="transmembrane region" description="Helical" evidence="6">
    <location>
        <begin position="52"/>
        <end position="73"/>
    </location>
</feature>
<evidence type="ECO:0000259" key="7">
    <source>
        <dbReference type="Pfam" id="PF03772"/>
    </source>
</evidence>
<dbReference type="EMBL" id="SOKJ01000211">
    <property type="protein sequence ID" value="TET10657.1"/>
    <property type="molecule type" value="Genomic_DNA"/>
</dbReference>
<evidence type="ECO:0000256" key="5">
    <source>
        <dbReference type="ARBA" id="ARBA00023136"/>
    </source>
</evidence>
<evidence type="ECO:0000256" key="1">
    <source>
        <dbReference type="ARBA" id="ARBA00004651"/>
    </source>
</evidence>
<dbReference type="InterPro" id="IPR052159">
    <property type="entry name" value="Competence_DNA_uptake"/>
</dbReference>
<feature type="transmembrane region" description="Helical" evidence="6">
    <location>
        <begin position="297"/>
        <end position="314"/>
    </location>
</feature>
<accession>A0A523RY16</accession>
<feature type="transmembrane region" description="Helical" evidence="6">
    <location>
        <begin position="321"/>
        <end position="340"/>
    </location>
</feature>
<name>A0A523RY16_UNCAE</name>
<evidence type="ECO:0000313" key="9">
    <source>
        <dbReference type="EMBL" id="TET10657.1"/>
    </source>
</evidence>
<keyword evidence="2" id="KW-1003">Cell membrane</keyword>
<feature type="domain" description="ComEC/Rec2-related protein" evidence="7">
    <location>
        <begin position="225"/>
        <end position="414"/>
    </location>
</feature>
<organism evidence="9 10">
    <name type="scientific">Aerophobetes bacterium</name>
    <dbReference type="NCBI Taxonomy" id="2030807"/>
    <lineage>
        <taxon>Bacteria</taxon>
        <taxon>Candidatus Aerophobota</taxon>
    </lineage>
</organism>
<dbReference type="Pfam" id="PF13567">
    <property type="entry name" value="DUF4131"/>
    <property type="match status" value="1"/>
</dbReference>
<protein>
    <submittedName>
        <fullName evidence="9">ComEC family competence protein</fullName>
    </submittedName>
</protein>
<feature type="transmembrane region" description="Helical" evidence="6">
    <location>
        <begin position="5"/>
        <end position="22"/>
    </location>
</feature>
<dbReference type="InterPro" id="IPR025405">
    <property type="entry name" value="DUF4131"/>
</dbReference>
<dbReference type="AlphaFoldDB" id="A0A523RY16"/>
<dbReference type="NCBIfam" id="TIGR00360">
    <property type="entry name" value="ComEC_N-term"/>
    <property type="match status" value="1"/>
</dbReference>
<dbReference type="PANTHER" id="PTHR30619:SF7">
    <property type="entry name" value="BETA-LACTAMASE DOMAIN PROTEIN"/>
    <property type="match status" value="1"/>
</dbReference>
<reference evidence="9 10" key="1">
    <citation type="submission" date="2019-03" db="EMBL/GenBank/DDBJ databases">
        <title>Metabolic potential of uncultured bacteria and archaea associated with petroleum seepage in deep-sea sediments.</title>
        <authorList>
            <person name="Dong X."/>
            <person name="Hubert C."/>
        </authorList>
    </citation>
    <scope>NUCLEOTIDE SEQUENCE [LARGE SCALE GENOMIC DNA]</scope>
    <source>
        <strain evidence="9">E44_bin7</strain>
    </source>
</reference>
<keyword evidence="5 6" id="KW-0472">Membrane</keyword>
<sequence length="414" mass="46060">MNKPIFGIALFFTVGILLGRYLTFPFLPLYLALLTFFGLSLIFYLKKKKALLSSSLFAIFLLIGALRFHYAYFPHSPSHILTFAPSGEKVKLTGKVLNHPQLKEGTIRFIMEAKKINSGEERRTEGRVWIVCYFPLENYSYGDTVRVEGKLSIPEGAREKGEFDWRRYLSYQGIWVELDTGKVDVIKRGGGSFLIKWAYKSRDWIVRVIEHTLPFPHSAVLKGIMLGDRESLPLEVRESFLRTGTGHILVVSGLHIGLILFLLLILFRVLALPSKLAFLIIIPLLGGYALLTGFSLPVLRATLMAAVGLIALIINRETPLLAILSLAFLIILFLNPLALFMASFQLSFAAVGGIIYLTPHLEALGNSIASHMRDNTSSGDASQKMKLKKSPPWLGKSLAISLAAQLSILPLLAF</sequence>
<evidence type="ECO:0000313" key="10">
    <source>
        <dbReference type="Proteomes" id="UP000316360"/>
    </source>
</evidence>
<feature type="transmembrane region" description="Helical" evidence="6">
    <location>
        <begin position="346"/>
        <end position="364"/>
    </location>
</feature>
<feature type="domain" description="DUF4131" evidence="8">
    <location>
        <begin position="25"/>
        <end position="183"/>
    </location>
</feature>
<keyword evidence="3 6" id="KW-0812">Transmembrane</keyword>
<dbReference type="InterPro" id="IPR004477">
    <property type="entry name" value="ComEC_N"/>
</dbReference>
<evidence type="ECO:0000259" key="8">
    <source>
        <dbReference type="Pfam" id="PF13567"/>
    </source>
</evidence>
<dbReference type="GO" id="GO:0005886">
    <property type="term" value="C:plasma membrane"/>
    <property type="evidence" value="ECO:0007669"/>
    <property type="project" value="UniProtKB-SubCell"/>
</dbReference>
<gene>
    <name evidence="9" type="ORF">E3J84_03740</name>
</gene>
<feature type="transmembrane region" description="Helical" evidence="6">
    <location>
        <begin position="246"/>
        <end position="267"/>
    </location>
</feature>
<dbReference type="PANTHER" id="PTHR30619">
    <property type="entry name" value="DNA INTERNALIZATION/COMPETENCE PROTEIN COMEC/REC2"/>
    <property type="match status" value="1"/>
</dbReference>
<dbReference type="Pfam" id="PF03772">
    <property type="entry name" value="Competence"/>
    <property type="match status" value="1"/>
</dbReference>
<dbReference type="Proteomes" id="UP000316360">
    <property type="component" value="Unassembled WGS sequence"/>
</dbReference>
<evidence type="ECO:0000256" key="4">
    <source>
        <dbReference type="ARBA" id="ARBA00022989"/>
    </source>
</evidence>